<sequence>MPHCTTNFGWYLGKFLVGFTGMFFFYMVFLKEREYRCLCKPRMREFLQRKGQNTNFCPLDQADATAVSGAGTKHILAGVRNVWTWCTKIRKWFVENDPARISGTAFAFERDLLKNDNDVSLVNCVCSMSLLNRKDKPTESNTSVRRKRQVKQCLFRHCSGLVCAQKLLRRRRNKQHCVHLRVSQDAIHGYWNVRNKSTDDSIRDKYSPDTRAKGEKVVLESMKSYCEIEHKERTAPRRNDDCTKEMVLLTQSTNKEKSKLATFLKSSRVRFNKRCSDQDVSRTVEANIVKDICYDKTRLFSKCVNEGNPDTLEEGINLYSINNTDAPRNSEKASDKKRSHSDTSFSETVLTDNCVDSILYRQLRKTCVRSVETKLAEDRLGVDKTIELKLTPMSELERIEKISSHLENVNRTVNNFLDDVRTFSFKQRQQYNLQHSINKRESSSRLPNKFPSRNIEIARNSQQESISPVSWHKSTTSQKLRKYLCQDCYCESKTHNYNNTQWSSSRKRSSSPRLSPYPSHHPRYRMTYPQSPRNDYSLECLRPKRKIDSTVYHKLYSSENRSSRQRLSREKPTLLIYKNRKSNRLNSTNSAYSSSSSARNSSVTCRCSTCKSSRYSMHSSNRYKRSGNTTEIDYDLLSSLSSFSCKRCRSCSMLTQNSTNDKRERISSSSCASVCRWTGTHPAGNEEKSSPYLSSTSCSCSLSSLSTFRDDYNSEGTNGEPEKIERPWIGAGCRKLKRKKILCKDKYHVRWNY</sequence>
<evidence type="ECO:0000256" key="1">
    <source>
        <dbReference type="SAM" id="MobiDB-lite"/>
    </source>
</evidence>
<feature type="region of interest" description="Disordered" evidence="1">
    <location>
        <begin position="499"/>
        <end position="536"/>
    </location>
</feature>
<feature type="transmembrane region" description="Helical" evidence="2">
    <location>
        <begin position="12"/>
        <end position="30"/>
    </location>
</feature>
<name>A0AAJ7WG35_9HYME</name>
<dbReference type="RefSeq" id="XP_026675161.1">
    <property type="nucleotide sequence ID" value="XM_026819360.1"/>
</dbReference>
<accession>A0AAJ7WG35</accession>
<reference evidence="4" key="1">
    <citation type="submission" date="2025-08" db="UniProtKB">
        <authorList>
            <consortium name="RefSeq"/>
        </authorList>
    </citation>
    <scope>IDENTIFICATION</scope>
    <source>
        <tissue evidence="4">Whole body</tissue>
    </source>
</reference>
<proteinExistence type="predicted"/>
<dbReference type="GeneID" id="113465191"/>
<evidence type="ECO:0000256" key="2">
    <source>
        <dbReference type="SAM" id="Phobius"/>
    </source>
</evidence>
<dbReference type="AlphaFoldDB" id="A0AAJ7WG35"/>
<keyword evidence="3" id="KW-1185">Reference proteome</keyword>
<dbReference type="KEGG" id="ccal:113465191"/>
<gene>
    <name evidence="4" type="primary">LOC113465191</name>
</gene>
<feature type="region of interest" description="Disordered" evidence="1">
    <location>
        <begin position="321"/>
        <end position="342"/>
    </location>
</feature>
<dbReference type="Proteomes" id="UP000694925">
    <property type="component" value="Unplaced"/>
</dbReference>
<evidence type="ECO:0000313" key="4">
    <source>
        <dbReference type="RefSeq" id="XP_026675161.1"/>
    </source>
</evidence>
<protein>
    <submittedName>
        <fullName evidence="4">Uncharacterized protein LOC113465191 isoform X1</fullName>
    </submittedName>
</protein>
<feature type="region of interest" description="Disordered" evidence="1">
    <location>
        <begin position="558"/>
        <end position="601"/>
    </location>
</feature>
<feature type="compositionally biased region" description="Low complexity" evidence="1">
    <location>
        <begin position="586"/>
        <end position="601"/>
    </location>
</feature>
<evidence type="ECO:0000313" key="3">
    <source>
        <dbReference type="Proteomes" id="UP000694925"/>
    </source>
</evidence>
<keyword evidence="2" id="KW-0472">Membrane</keyword>
<keyword evidence="2" id="KW-0812">Transmembrane</keyword>
<organism evidence="3 4">
    <name type="scientific">Ceratina calcarata</name>
    <dbReference type="NCBI Taxonomy" id="156304"/>
    <lineage>
        <taxon>Eukaryota</taxon>
        <taxon>Metazoa</taxon>
        <taxon>Ecdysozoa</taxon>
        <taxon>Arthropoda</taxon>
        <taxon>Hexapoda</taxon>
        <taxon>Insecta</taxon>
        <taxon>Pterygota</taxon>
        <taxon>Neoptera</taxon>
        <taxon>Endopterygota</taxon>
        <taxon>Hymenoptera</taxon>
        <taxon>Apocrita</taxon>
        <taxon>Aculeata</taxon>
        <taxon>Apoidea</taxon>
        <taxon>Anthophila</taxon>
        <taxon>Apidae</taxon>
        <taxon>Ceratina</taxon>
        <taxon>Zadontomerus</taxon>
    </lineage>
</organism>
<keyword evidence="2" id="KW-1133">Transmembrane helix</keyword>